<gene>
    <name evidence="1" type="ORF">NLG97_g5471</name>
</gene>
<reference evidence="1" key="1">
    <citation type="submission" date="2022-07" db="EMBL/GenBank/DDBJ databases">
        <title>Genome Sequence of Lecanicillium saksenae.</title>
        <authorList>
            <person name="Buettner E."/>
        </authorList>
    </citation>
    <scope>NUCLEOTIDE SEQUENCE</scope>
    <source>
        <strain evidence="1">VT-O1</strain>
    </source>
</reference>
<dbReference type="EMBL" id="JANAKD010000617">
    <property type="protein sequence ID" value="KAJ3492071.1"/>
    <property type="molecule type" value="Genomic_DNA"/>
</dbReference>
<comment type="caution">
    <text evidence="1">The sequence shown here is derived from an EMBL/GenBank/DDBJ whole genome shotgun (WGS) entry which is preliminary data.</text>
</comment>
<evidence type="ECO:0000313" key="1">
    <source>
        <dbReference type="EMBL" id="KAJ3492071.1"/>
    </source>
</evidence>
<accession>A0ACC1QSJ0</accession>
<sequence length="131" mass="14748">MPSAAQQNYVQSVVRGLPKDWSKEILRRVRAVTREEIKAAMTDVILPCFAPGKSNVTITCAKIMTENMEASIKAMGYKVQTRELSDFHDDYGLEAPEGDEDEDEDDEDDDEDDGDDEDGSEYDDDDESDEE</sequence>
<organism evidence="1 2">
    <name type="scientific">Lecanicillium saksenae</name>
    <dbReference type="NCBI Taxonomy" id="468837"/>
    <lineage>
        <taxon>Eukaryota</taxon>
        <taxon>Fungi</taxon>
        <taxon>Dikarya</taxon>
        <taxon>Ascomycota</taxon>
        <taxon>Pezizomycotina</taxon>
        <taxon>Sordariomycetes</taxon>
        <taxon>Hypocreomycetidae</taxon>
        <taxon>Hypocreales</taxon>
        <taxon>Cordycipitaceae</taxon>
        <taxon>Lecanicillium</taxon>
    </lineage>
</organism>
<name>A0ACC1QSJ0_9HYPO</name>
<evidence type="ECO:0000313" key="2">
    <source>
        <dbReference type="Proteomes" id="UP001148737"/>
    </source>
</evidence>
<proteinExistence type="predicted"/>
<protein>
    <submittedName>
        <fullName evidence="1">Uncharacterized protein</fullName>
    </submittedName>
</protein>
<keyword evidence="2" id="KW-1185">Reference proteome</keyword>
<dbReference type="Proteomes" id="UP001148737">
    <property type="component" value="Unassembled WGS sequence"/>
</dbReference>